<dbReference type="OrthoDB" id="429145at2759"/>
<protein>
    <recommendedName>
        <fullName evidence="2">Alpha-carbonic anhydrase domain-containing protein</fullName>
    </recommendedName>
</protein>
<dbReference type="AlphaFoldDB" id="A0A5N6KLJ0"/>
<dbReference type="Pfam" id="PF00194">
    <property type="entry name" value="Carb_anhydrase"/>
    <property type="match status" value="1"/>
</dbReference>
<dbReference type="SMART" id="SM01057">
    <property type="entry name" value="Carb_anhydrase"/>
    <property type="match status" value="1"/>
</dbReference>
<dbReference type="PANTHER" id="PTHR18952">
    <property type="entry name" value="CARBONIC ANHYDRASE"/>
    <property type="match status" value="1"/>
</dbReference>
<dbReference type="CDD" id="cd03124">
    <property type="entry name" value="alpha_CA_prokaryotic_like"/>
    <property type="match status" value="1"/>
</dbReference>
<dbReference type="InterPro" id="IPR041891">
    <property type="entry name" value="Alpha_CA_prokaryot-like"/>
</dbReference>
<accession>A0A5N6KLJ0</accession>
<feature type="signal peptide" evidence="1">
    <location>
        <begin position="1"/>
        <end position="16"/>
    </location>
</feature>
<evidence type="ECO:0000313" key="3">
    <source>
        <dbReference type="EMBL" id="KAB8304684.1"/>
    </source>
</evidence>
<dbReference type="InterPro" id="IPR036398">
    <property type="entry name" value="CA_dom_sf"/>
</dbReference>
<proteinExistence type="predicted"/>
<comment type="caution">
    <text evidence="3">The sequence shown here is derived from an EMBL/GenBank/DDBJ whole genome shotgun (WGS) entry which is preliminary data.</text>
</comment>
<organism evidence="3 4">
    <name type="scientific">Monilinia laxa</name>
    <name type="common">Brown rot fungus</name>
    <name type="synonym">Sclerotinia laxa</name>
    <dbReference type="NCBI Taxonomy" id="61186"/>
    <lineage>
        <taxon>Eukaryota</taxon>
        <taxon>Fungi</taxon>
        <taxon>Dikarya</taxon>
        <taxon>Ascomycota</taxon>
        <taxon>Pezizomycotina</taxon>
        <taxon>Leotiomycetes</taxon>
        <taxon>Helotiales</taxon>
        <taxon>Sclerotiniaceae</taxon>
        <taxon>Monilinia</taxon>
    </lineage>
</organism>
<dbReference type="InterPro" id="IPR023561">
    <property type="entry name" value="Carbonic_anhydrase_a-class"/>
</dbReference>
<keyword evidence="1" id="KW-0732">Signal</keyword>
<dbReference type="PROSITE" id="PS51257">
    <property type="entry name" value="PROKAR_LIPOPROTEIN"/>
    <property type="match status" value="1"/>
</dbReference>
<evidence type="ECO:0000313" key="4">
    <source>
        <dbReference type="Proteomes" id="UP000326757"/>
    </source>
</evidence>
<evidence type="ECO:0000259" key="2">
    <source>
        <dbReference type="PROSITE" id="PS51144"/>
    </source>
</evidence>
<keyword evidence="4" id="KW-1185">Reference proteome</keyword>
<dbReference type="Proteomes" id="UP000326757">
    <property type="component" value="Unassembled WGS sequence"/>
</dbReference>
<dbReference type="GO" id="GO:0008270">
    <property type="term" value="F:zinc ion binding"/>
    <property type="evidence" value="ECO:0007669"/>
    <property type="project" value="InterPro"/>
</dbReference>
<gene>
    <name evidence="3" type="ORF">EYC80_004049</name>
</gene>
<dbReference type="SUPFAM" id="SSF51069">
    <property type="entry name" value="Carbonic anhydrase"/>
    <property type="match status" value="1"/>
</dbReference>
<sequence>MVRLLVAATLLSAVMACPDHDLSEGSLMKRAGGTDWAYDASYDWGKISDAYTLCQTGAQQSPIQLTTANGFAKTHKPTFNYPDSISGSLYNWGYGPAFVPAGTDLTKNPSMTFDGETVYLKGLHIHSPGEHSVDGDRTKSELHLVHATAAGEERAVVGILIDPVAYGSNAPNSSFFESFQLSKVPSFKDTTTKISSTLNIKQALTEAKSLDTYWTYEGSLTSPPCTEGLRWFVSNPKLLVGTAQMQELLKVSAFSTREEQEVWGQKVNV</sequence>
<dbReference type="GO" id="GO:0004089">
    <property type="term" value="F:carbonate dehydratase activity"/>
    <property type="evidence" value="ECO:0007669"/>
    <property type="project" value="InterPro"/>
</dbReference>
<dbReference type="PROSITE" id="PS51144">
    <property type="entry name" value="ALPHA_CA_2"/>
    <property type="match status" value="1"/>
</dbReference>
<evidence type="ECO:0000256" key="1">
    <source>
        <dbReference type="SAM" id="SignalP"/>
    </source>
</evidence>
<dbReference type="PANTHER" id="PTHR18952:SF274">
    <property type="entry name" value="ALPHA-CARBONIC ANHYDRASE DOMAIN-CONTAINING PROTEIN"/>
    <property type="match status" value="1"/>
</dbReference>
<dbReference type="Gene3D" id="3.10.200.10">
    <property type="entry name" value="Alpha carbonic anhydrase"/>
    <property type="match status" value="1"/>
</dbReference>
<feature type="domain" description="Alpha-carbonic anhydrase" evidence="2">
    <location>
        <begin position="34"/>
        <end position="269"/>
    </location>
</feature>
<feature type="chain" id="PRO_5025067043" description="Alpha-carbonic anhydrase domain-containing protein" evidence="1">
    <location>
        <begin position="17"/>
        <end position="269"/>
    </location>
</feature>
<dbReference type="EMBL" id="VIGI01000001">
    <property type="protein sequence ID" value="KAB8304684.1"/>
    <property type="molecule type" value="Genomic_DNA"/>
</dbReference>
<name>A0A5N6KLJ0_MONLA</name>
<reference evidence="3 4" key="1">
    <citation type="submission" date="2019-06" db="EMBL/GenBank/DDBJ databases">
        <title>Genome Sequence of the Brown Rot Fungal Pathogen Monilinia laxa.</title>
        <authorList>
            <person name="De Miccolis Angelini R.M."/>
            <person name="Landi L."/>
            <person name="Abate D."/>
            <person name="Pollastro S."/>
            <person name="Romanazzi G."/>
            <person name="Faretra F."/>
        </authorList>
    </citation>
    <scope>NUCLEOTIDE SEQUENCE [LARGE SCALE GENOMIC DNA]</scope>
    <source>
        <strain evidence="3 4">Mlax316</strain>
    </source>
</reference>
<dbReference type="InterPro" id="IPR001148">
    <property type="entry name" value="CA_dom"/>
</dbReference>